<name>A0A933LQK0_UNCTE</name>
<comment type="caution">
    <text evidence="2">The sequence shown here is derived from an EMBL/GenBank/DDBJ whole genome shotgun (WGS) entry which is preliminary data.</text>
</comment>
<dbReference type="AlphaFoldDB" id="A0A933LQK0"/>
<feature type="transmembrane region" description="Helical" evidence="1">
    <location>
        <begin position="6"/>
        <end position="27"/>
    </location>
</feature>
<keyword evidence="1" id="KW-0812">Transmembrane</keyword>
<feature type="transmembrane region" description="Helical" evidence="1">
    <location>
        <begin position="55"/>
        <end position="73"/>
    </location>
</feature>
<evidence type="ECO:0000313" key="3">
    <source>
        <dbReference type="Proteomes" id="UP000772181"/>
    </source>
</evidence>
<accession>A0A933LQK0</accession>
<feature type="transmembrane region" description="Helical" evidence="1">
    <location>
        <begin position="163"/>
        <end position="183"/>
    </location>
</feature>
<reference evidence="2" key="1">
    <citation type="submission" date="2020-07" db="EMBL/GenBank/DDBJ databases">
        <title>Huge and variable diversity of episymbiotic CPR bacteria and DPANN archaea in groundwater ecosystems.</title>
        <authorList>
            <person name="He C.Y."/>
            <person name="Keren R."/>
            <person name="Whittaker M."/>
            <person name="Farag I.F."/>
            <person name="Doudna J."/>
            <person name="Cate J.H.D."/>
            <person name="Banfield J.F."/>
        </authorList>
    </citation>
    <scope>NUCLEOTIDE SEQUENCE</scope>
    <source>
        <strain evidence="2">NC_groundwater_1482_Ag_S-0.65um_47_24</strain>
    </source>
</reference>
<protein>
    <submittedName>
        <fullName evidence="2">Uncharacterized protein</fullName>
    </submittedName>
</protein>
<gene>
    <name evidence="2" type="ORF">HY730_03350</name>
</gene>
<proteinExistence type="predicted"/>
<feature type="transmembrane region" description="Helical" evidence="1">
    <location>
        <begin position="139"/>
        <end position="157"/>
    </location>
</feature>
<dbReference type="Proteomes" id="UP000772181">
    <property type="component" value="Unassembled WGS sequence"/>
</dbReference>
<evidence type="ECO:0000256" key="1">
    <source>
        <dbReference type="SAM" id="Phobius"/>
    </source>
</evidence>
<evidence type="ECO:0000313" key="2">
    <source>
        <dbReference type="EMBL" id="MBI4595396.1"/>
    </source>
</evidence>
<sequence>MVYNIIKFVHLLSVIFMSVPLYNLVVVHERRRLGKSPFLVDRYFENIIKGAAIRCYVYQFSALVTGLLLIPLSGLTWSDLLTNPILLLKLLLLLSLTALLSVVHFKLQPAIEALLAQVQGDEMPEAIFKQIAPIRLKRTRLATFCLFLVITLVVLGLQVVSRFGLLATVILLILGALFSWRVYKSPVRFGWI</sequence>
<dbReference type="EMBL" id="JACQWF010000148">
    <property type="protein sequence ID" value="MBI4595396.1"/>
    <property type="molecule type" value="Genomic_DNA"/>
</dbReference>
<keyword evidence="1" id="KW-0472">Membrane</keyword>
<organism evidence="2 3">
    <name type="scientific">Tectimicrobiota bacterium</name>
    <dbReference type="NCBI Taxonomy" id="2528274"/>
    <lineage>
        <taxon>Bacteria</taxon>
        <taxon>Pseudomonadati</taxon>
        <taxon>Nitrospinota/Tectimicrobiota group</taxon>
        <taxon>Candidatus Tectimicrobiota</taxon>
    </lineage>
</organism>
<keyword evidence="1" id="KW-1133">Transmembrane helix</keyword>
<feature type="transmembrane region" description="Helical" evidence="1">
    <location>
        <begin position="85"/>
        <end position="105"/>
    </location>
</feature>